<dbReference type="Gene3D" id="1.10.510.10">
    <property type="entry name" value="Transferase(Phosphotransferase) domain 1"/>
    <property type="match status" value="1"/>
</dbReference>
<keyword evidence="4" id="KW-1185">Reference proteome</keyword>
<dbReference type="InterPro" id="IPR000719">
    <property type="entry name" value="Prot_kinase_dom"/>
</dbReference>
<keyword evidence="1" id="KW-0812">Transmembrane</keyword>
<dbReference type="SMART" id="SM00220">
    <property type="entry name" value="S_TKc"/>
    <property type="match status" value="1"/>
</dbReference>
<comment type="caution">
    <text evidence="3">The sequence shown here is derived from an EMBL/GenBank/DDBJ whole genome shotgun (WGS) entry which is preliminary data.</text>
</comment>
<organism evidence="3 4">
    <name type="scientific">Blattamonas nauphoetae</name>
    <dbReference type="NCBI Taxonomy" id="2049346"/>
    <lineage>
        <taxon>Eukaryota</taxon>
        <taxon>Metamonada</taxon>
        <taxon>Preaxostyla</taxon>
        <taxon>Oxymonadida</taxon>
        <taxon>Blattamonas</taxon>
    </lineage>
</organism>
<evidence type="ECO:0000256" key="1">
    <source>
        <dbReference type="SAM" id="Phobius"/>
    </source>
</evidence>
<feature type="transmembrane region" description="Helical" evidence="1">
    <location>
        <begin position="12"/>
        <end position="33"/>
    </location>
</feature>
<dbReference type="Proteomes" id="UP001281761">
    <property type="component" value="Unassembled WGS sequence"/>
</dbReference>
<keyword evidence="1" id="KW-1133">Transmembrane helix</keyword>
<evidence type="ECO:0000313" key="3">
    <source>
        <dbReference type="EMBL" id="KAK2952847.1"/>
    </source>
</evidence>
<dbReference type="InterPro" id="IPR051681">
    <property type="entry name" value="Ser/Thr_Kinases-Pseudokinases"/>
</dbReference>
<dbReference type="EMBL" id="JARBJD010000098">
    <property type="protein sequence ID" value="KAK2952847.1"/>
    <property type="molecule type" value="Genomic_DNA"/>
</dbReference>
<name>A0ABQ9XN78_9EUKA</name>
<dbReference type="Pfam" id="PF07714">
    <property type="entry name" value="PK_Tyr_Ser-Thr"/>
    <property type="match status" value="1"/>
</dbReference>
<sequence length="327" mass="35892">MSPETKKLLSWLIPLVVCLLVALLVAIIVIVLLRRRKVKAETSLKEMEERTDAQVDEKMEVEGVAPENTNAEIHPEAISHSNFQPDNSLIPTEVEHQQSSKGDGLSELVEVMKCSGDFTVSTARMNTTLYSLIHTQKKEIRNRAIGMQIVNGLKQVVAHRGWSDVLTQLSPHWILLDSAGNVHLKLEMNSTEAKQAALLAQNQQNPDAIGAEADKSGMDGLRWKAPEVAKGNGQVDGHKASVFSLGLILWEIETGLVPYGEVDAIVAQRQSGTGISPKLSDLHDEEFVALLVQCLSLNPKERPTLTEVGEFLSSHKNESADTESKNE</sequence>
<gene>
    <name evidence="3" type="ORF">BLNAU_12168</name>
</gene>
<evidence type="ECO:0000259" key="2">
    <source>
        <dbReference type="PROSITE" id="PS50011"/>
    </source>
</evidence>
<reference evidence="3 4" key="1">
    <citation type="journal article" date="2022" name="bioRxiv">
        <title>Genomics of Preaxostyla Flagellates Illuminates Evolutionary Transitions and the Path Towards Mitochondrial Loss.</title>
        <authorList>
            <person name="Novak L.V.F."/>
            <person name="Treitli S.C."/>
            <person name="Pyrih J."/>
            <person name="Halakuc P."/>
            <person name="Pipaliya S.V."/>
            <person name="Vacek V."/>
            <person name="Brzon O."/>
            <person name="Soukal P."/>
            <person name="Eme L."/>
            <person name="Dacks J.B."/>
            <person name="Karnkowska A."/>
            <person name="Elias M."/>
            <person name="Hampl V."/>
        </authorList>
    </citation>
    <scope>NUCLEOTIDE SEQUENCE [LARGE SCALE GENOMIC DNA]</scope>
    <source>
        <strain evidence="3">NAU3</strain>
        <tissue evidence="3">Gut</tissue>
    </source>
</reference>
<dbReference type="InterPro" id="IPR011009">
    <property type="entry name" value="Kinase-like_dom_sf"/>
</dbReference>
<dbReference type="SUPFAM" id="SSF56112">
    <property type="entry name" value="Protein kinase-like (PK-like)"/>
    <property type="match status" value="1"/>
</dbReference>
<protein>
    <recommendedName>
        <fullName evidence="2">Protein kinase domain-containing protein</fullName>
    </recommendedName>
</protein>
<evidence type="ECO:0000313" key="4">
    <source>
        <dbReference type="Proteomes" id="UP001281761"/>
    </source>
</evidence>
<keyword evidence="1" id="KW-0472">Membrane</keyword>
<dbReference type="InterPro" id="IPR001245">
    <property type="entry name" value="Ser-Thr/Tyr_kinase_cat_dom"/>
</dbReference>
<feature type="domain" description="Protein kinase" evidence="2">
    <location>
        <begin position="1"/>
        <end position="312"/>
    </location>
</feature>
<dbReference type="PROSITE" id="PS50011">
    <property type="entry name" value="PROTEIN_KINASE_DOM"/>
    <property type="match status" value="1"/>
</dbReference>
<accession>A0ABQ9XN78</accession>
<dbReference type="PANTHER" id="PTHR44329">
    <property type="entry name" value="SERINE/THREONINE-PROTEIN KINASE TNNI3K-RELATED"/>
    <property type="match status" value="1"/>
</dbReference>
<proteinExistence type="predicted"/>